<dbReference type="EMBL" id="PEJP01000037">
    <property type="protein sequence ID" value="RYO55596.1"/>
    <property type="molecule type" value="Genomic_DNA"/>
</dbReference>
<dbReference type="Proteomes" id="UP000293823">
    <property type="component" value="Unassembled WGS sequence"/>
</dbReference>
<reference evidence="2" key="1">
    <citation type="journal article" date="2019" name="bioRxiv">
        <title>Genomics, evolutionary history and diagnostics of the Alternaria alternata species group including apple and Asian pear pathotypes.</title>
        <authorList>
            <person name="Armitage A.D."/>
            <person name="Cockerton H.M."/>
            <person name="Sreenivasaprasad S."/>
            <person name="Woodhall J.W."/>
            <person name="Lane C.R."/>
            <person name="Harrison R.J."/>
            <person name="Clarkson J.P."/>
        </authorList>
    </citation>
    <scope>NUCLEOTIDE SEQUENCE [LARGE SCALE GENOMIC DNA]</scope>
    <source>
        <strain evidence="2">RGR 97.0016</strain>
    </source>
</reference>
<evidence type="ECO:0000313" key="1">
    <source>
        <dbReference type="EMBL" id="RYO55596.1"/>
    </source>
</evidence>
<name>A0A4Q4RGQ7_9PLEO</name>
<comment type="caution">
    <text evidence="1">The sequence shown here is derived from an EMBL/GenBank/DDBJ whole genome shotgun (WGS) entry which is preliminary data.</text>
</comment>
<keyword evidence="2" id="KW-1185">Reference proteome</keyword>
<accession>A0A4Q4RGQ7</accession>
<evidence type="ECO:0000313" key="2">
    <source>
        <dbReference type="Proteomes" id="UP000293823"/>
    </source>
</evidence>
<dbReference type="AlphaFoldDB" id="A0A4Q4RGQ7"/>
<protein>
    <submittedName>
        <fullName evidence="1">Uncharacterized protein</fullName>
    </submittedName>
</protein>
<gene>
    <name evidence="1" type="ORF">AA0113_g8741</name>
</gene>
<organism evidence="1 2">
    <name type="scientific">Alternaria arborescens</name>
    <dbReference type="NCBI Taxonomy" id="156630"/>
    <lineage>
        <taxon>Eukaryota</taxon>
        <taxon>Fungi</taxon>
        <taxon>Dikarya</taxon>
        <taxon>Ascomycota</taxon>
        <taxon>Pezizomycotina</taxon>
        <taxon>Dothideomycetes</taxon>
        <taxon>Pleosporomycetidae</taxon>
        <taxon>Pleosporales</taxon>
        <taxon>Pleosporineae</taxon>
        <taxon>Pleosporaceae</taxon>
        <taxon>Alternaria</taxon>
        <taxon>Alternaria sect. Alternaria</taxon>
    </lineage>
</organism>
<proteinExistence type="predicted"/>
<sequence length="497" mass="56627">MTVLYVGESSVKTDDIRIEFQKLLSQINVNTLRSLYFTTWSNLDQRNSDTLSKFLSSAKALRNLLLLSTSYVHTRAVNIGVCLEYDDNTHLWTHAGADLGLAKTFLQRRGSRQLRSITLFGKARPDINVAQAQDVYQLFKLMGIAKQDVMAHVKALFTLNVDLAEVLKYVSIGHLKHLFIWDCDHVATALMQCKSVSLPMEKLHWAHNGSGTSIGGGRWWTKSDANGALAFFAKLTNLKRLRIWFRSPVFLDPLRDNLHEWLSADLESASMTTHDSYNPRFGKRDYRETWAFEHKNLKGINLILGGVTQLFIRRHAAEVTHIKAVIEEHAVTHPFNKCIMPSNISQKSLRNCKNLKVLGLSGTQQTIQERKGRSGEVIGGYQDTAQYAAKIFDKAGLHPEIISMHIRFDRKVDVLGGEILDDPWHFRVKYYQGKPPVLETLESASLTEEETELLFDLGLSKSRFVHSLLMKQAPMIPWKGTYKDHWATRWLSEFKGM</sequence>